<dbReference type="EMBL" id="WJQS01000001">
    <property type="protein sequence ID" value="MRI84454.1"/>
    <property type="molecule type" value="Genomic_DNA"/>
</dbReference>
<gene>
    <name evidence="8" type="ORF">GF867_06465</name>
    <name evidence="7" type="ORF">GIY09_00875</name>
</gene>
<dbReference type="InterPro" id="IPR018060">
    <property type="entry name" value="HTH_AraC"/>
</dbReference>
<dbReference type="InterPro" id="IPR009057">
    <property type="entry name" value="Homeodomain-like_sf"/>
</dbReference>
<evidence type="ECO:0000313" key="8">
    <source>
        <dbReference type="EMBL" id="MRJ47203.1"/>
    </source>
</evidence>
<dbReference type="InterPro" id="IPR001789">
    <property type="entry name" value="Sig_transdc_resp-reg_receiver"/>
</dbReference>
<dbReference type="PANTHER" id="PTHR43280">
    <property type="entry name" value="ARAC-FAMILY TRANSCRIPTIONAL REGULATOR"/>
    <property type="match status" value="1"/>
</dbReference>
<dbReference type="SUPFAM" id="SSF52172">
    <property type="entry name" value="CheY-like"/>
    <property type="match status" value="1"/>
</dbReference>
<dbReference type="PANTHER" id="PTHR43280:SF2">
    <property type="entry name" value="HTH-TYPE TRANSCRIPTIONAL REGULATOR EXSA"/>
    <property type="match status" value="1"/>
</dbReference>
<dbReference type="RefSeq" id="WP_153832289.1">
    <property type="nucleotide sequence ID" value="NZ_WJQS01000001.1"/>
</dbReference>
<dbReference type="PROSITE" id="PS00041">
    <property type="entry name" value="HTH_ARAC_FAMILY_1"/>
    <property type="match status" value="1"/>
</dbReference>
<dbReference type="InterPro" id="IPR018062">
    <property type="entry name" value="HTH_AraC-typ_CS"/>
</dbReference>
<dbReference type="Gene3D" id="3.40.50.2300">
    <property type="match status" value="1"/>
</dbReference>
<keyword evidence="9" id="KW-1185">Reference proteome</keyword>
<dbReference type="GO" id="GO:0003700">
    <property type="term" value="F:DNA-binding transcription factor activity"/>
    <property type="evidence" value="ECO:0007669"/>
    <property type="project" value="InterPro"/>
</dbReference>
<evidence type="ECO:0000313" key="7">
    <source>
        <dbReference type="EMBL" id="MRI84454.1"/>
    </source>
</evidence>
<evidence type="ECO:0000313" key="10">
    <source>
        <dbReference type="Proteomes" id="UP000440066"/>
    </source>
</evidence>
<keyword evidence="3" id="KW-0804">Transcription</keyword>
<dbReference type="Pfam" id="PF12833">
    <property type="entry name" value="HTH_18"/>
    <property type="match status" value="1"/>
</dbReference>
<dbReference type="SMART" id="SM00448">
    <property type="entry name" value="REC"/>
    <property type="match status" value="1"/>
</dbReference>
<evidence type="ECO:0000259" key="6">
    <source>
        <dbReference type="PROSITE" id="PS50110"/>
    </source>
</evidence>
<organism evidence="7 9">
    <name type="scientific">Fundicoccus ignavus</name>
    <dbReference type="NCBI Taxonomy" id="2664442"/>
    <lineage>
        <taxon>Bacteria</taxon>
        <taxon>Bacillati</taxon>
        <taxon>Bacillota</taxon>
        <taxon>Bacilli</taxon>
        <taxon>Lactobacillales</taxon>
        <taxon>Aerococcaceae</taxon>
        <taxon>Fundicoccus</taxon>
    </lineage>
</organism>
<reference evidence="7 9" key="2">
    <citation type="submission" date="2019-11" db="EMBL/GenBank/DDBJ databases">
        <title>Characterisation of Fundicoccus ignavus gen. nov. sp. nov., a novel genus of the family Aerococcaceae isolated from bulk tank milk.</title>
        <authorList>
            <person name="Siebert A."/>
            <person name="Huptas C."/>
            <person name="Wenning M."/>
            <person name="Scherer S."/>
            <person name="Doll E.V."/>
        </authorList>
    </citation>
    <scope>NUCLEOTIDE SEQUENCE [LARGE SCALE GENOMIC DNA]</scope>
    <source>
        <strain evidence="7 9">WS4759</strain>
    </source>
</reference>
<name>A0A6I2GCW5_9LACT</name>
<keyword evidence="2" id="KW-0238">DNA-binding</keyword>
<accession>A0A6I2GCW5</accession>
<dbReference type="Gene3D" id="1.10.10.60">
    <property type="entry name" value="Homeodomain-like"/>
    <property type="match status" value="2"/>
</dbReference>
<sequence length="257" mass="30057">MYRVLIVEDEQIIRKGLIYGFNYEAADCVVVGEASNGQEGIDKIKELNPDIVITDINMPIKDAFDLLEETLDYMYAAIIISGYSEFSNAQKAIKYGVSEFIVKPIDMEQFSEALERAKQQCQMKQTYHMEKEKKQDLANVQLIEKEFNSVQSDLINQMIQYVHDHYAQRFVFQDVADEVGYSSTLLHNQFKKYTQLTFNDYVNRYRIQQAIELLKTKELKLYEIAEACGFSDYKYFNKVFKKYLNMSASEFIELLDV</sequence>
<dbReference type="GO" id="GO:0000160">
    <property type="term" value="P:phosphorelay signal transduction system"/>
    <property type="evidence" value="ECO:0007669"/>
    <property type="project" value="InterPro"/>
</dbReference>
<keyword evidence="1" id="KW-0805">Transcription regulation</keyword>
<proteinExistence type="predicted"/>
<evidence type="ECO:0000256" key="4">
    <source>
        <dbReference type="PROSITE-ProRule" id="PRU00169"/>
    </source>
</evidence>
<comment type="caution">
    <text evidence="7">The sequence shown here is derived from an EMBL/GenBank/DDBJ whole genome shotgun (WGS) entry which is preliminary data.</text>
</comment>
<dbReference type="SUPFAM" id="SSF46689">
    <property type="entry name" value="Homeodomain-like"/>
    <property type="match status" value="2"/>
</dbReference>
<dbReference type="EMBL" id="WJQT01000007">
    <property type="protein sequence ID" value="MRJ47203.1"/>
    <property type="molecule type" value="Genomic_DNA"/>
</dbReference>
<evidence type="ECO:0000313" key="9">
    <source>
        <dbReference type="Proteomes" id="UP000430975"/>
    </source>
</evidence>
<dbReference type="PROSITE" id="PS01124">
    <property type="entry name" value="HTH_ARAC_FAMILY_2"/>
    <property type="match status" value="1"/>
</dbReference>
<dbReference type="CDD" id="cd17536">
    <property type="entry name" value="REC_YesN-like"/>
    <property type="match status" value="1"/>
</dbReference>
<dbReference type="Proteomes" id="UP000430975">
    <property type="component" value="Unassembled WGS sequence"/>
</dbReference>
<keyword evidence="4" id="KW-0597">Phosphoprotein</keyword>
<dbReference type="SMART" id="SM00342">
    <property type="entry name" value="HTH_ARAC"/>
    <property type="match status" value="1"/>
</dbReference>
<evidence type="ECO:0000259" key="5">
    <source>
        <dbReference type="PROSITE" id="PS01124"/>
    </source>
</evidence>
<evidence type="ECO:0000256" key="1">
    <source>
        <dbReference type="ARBA" id="ARBA00023015"/>
    </source>
</evidence>
<feature type="modified residue" description="4-aspartylphosphate" evidence="4">
    <location>
        <position position="55"/>
    </location>
</feature>
<protein>
    <submittedName>
        <fullName evidence="7">Response regulator</fullName>
    </submittedName>
</protein>
<dbReference type="PROSITE" id="PS50110">
    <property type="entry name" value="RESPONSE_REGULATORY"/>
    <property type="match status" value="1"/>
</dbReference>
<dbReference type="InterPro" id="IPR011006">
    <property type="entry name" value="CheY-like_superfamily"/>
</dbReference>
<evidence type="ECO:0000256" key="3">
    <source>
        <dbReference type="ARBA" id="ARBA00023163"/>
    </source>
</evidence>
<feature type="domain" description="HTH araC/xylS-type" evidence="5">
    <location>
        <begin position="156"/>
        <end position="254"/>
    </location>
</feature>
<feature type="domain" description="Response regulatory" evidence="6">
    <location>
        <begin position="3"/>
        <end position="118"/>
    </location>
</feature>
<reference evidence="8 10" key="1">
    <citation type="submission" date="2019-11" db="EMBL/GenBank/DDBJ databases">
        <title>Characterisation of Fundicoccus ignavus gen. nov. sp. nov., a novel genus of the family Aerococcaceae from bulk tank milk.</title>
        <authorList>
            <person name="Siebert A."/>
            <person name="Huptas C."/>
            <person name="Wenning M."/>
            <person name="Scherer S."/>
            <person name="Doll E.V."/>
        </authorList>
    </citation>
    <scope>NUCLEOTIDE SEQUENCE [LARGE SCALE GENOMIC DNA]</scope>
    <source>
        <strain evidence="8 10">DSM 109652</strain>
    </source>
</reference>
<dbReference type="Proteomes" id="UP000440066">
    <property type="component" value="Unassembled WGS sequence"/>
</dbReference>
<dbReference type="GO" id="GO:0043565">
    <property type="term" value="F:sequence-specific DNA binding"/>
    <property type="evidence" value="ECO:0007669"/>
    <property type="project" value="InterPro"/>
</dbReference>
<dbReference type="Pfam" id="PF00072">
    <property type="entry name" value="Response_reg"/>
    <property type="match status" value="1"/>
</dbReference>
<dbReference type="AlphaFoldDB" id="A0A6I2GCW5"/>
<evidence type="ECO:0000256" key="2">
    <source>
        <dbReference type="ARBA" id="ARBA00023125"/>
    </source>
</evidence>